<name>A0ABP2XDY7_9CHLA</name>
<evidence type="ECO:0000313" key="2">
    <source>
        <dbReference type="EMBL" id="EQM62672.1"/>
    </source>
</evidence>
<keyword evidence="1" id="KW-1133">Transmembrane helix</keyword>
<proteinExistence type="predicted"/>
<accession>A0ABP2XDY7</accession>
<sequence>MSLCSHVSVVRNTINSADYRQCTSGDMVTITIFFSIIATLSLIAIILVGCQVVSSIVAFSMCASFGVALSLLALSVLFSINSDKRSFQKIALRHHPYLSSDQCVFLQRLSSLALSPEISSVDSDKRERFFTQITPSRIFSDFTSNVSARLQKFSTELEYQVANLVSSIIHYQSASTGLIQAIFLEIKELFLPSWLSAKREYSLCSSLRSLSDLFIKYSFTDLLILFLTDPKISLLFMNHLLLMCSTWYSITPDKSCIEKALRSINLWLNGFFHSEGSLSVIDSYDANLLSPSMRLALINGNFIQVILDPLEQGVKDQFYYFVPETSLEKIAASNAQMYCQSMNSEEYITESISLRQFFSKLKEHMAFSKKLLPPSSPFFLGSLGYYKANISDLCTFVCNNYEKLLGNPFLLVELLHSDRDYQVFVRELLKKAMPIKNWLVILRPIILGLFSASIATRREIEMLANRLSISSSNLEQAISSDEFLSTLFPTLCAENLSS</sequence>
<comment type="caution">
    <text evidence="2">The sequence shown here is derived from an EMBL/GenBank/DDBJ whole genome shotgun (WGS) entry which is preliminary data.</text>
</comment>
<feature type="transmembrane region" description="Helical" evidence="1">
    <location>
        <begin position="28"/>
        <end position="49"/>
    </location>
</feature>
<dbReference type="NCBIfam" id="NF047333">
    <property type="entry name" value="Chlam_inc_CT214"/>
    <property type="match status" value="1"/>
</dbReference>
<gene>
    <name evidence="2" type="ORF">H359_0562</name>
</gene>
<dbReference type="EMBL" id="APJW01000002">
    <property type="protein sequence ID" value="EQM62672.1"/>
    <property type="molecule type" value="Genomic_DNA"/>
</dbReference>
<dbReference type="RefSeq" id="WP_021119575.1">
    <property type="nucleotide sequence ID" value="NZ_APJW01000002.1"/>
</dbReference>
<keyword evidence="1" id="KW-0472">Membrane</keyword>
<keyword evidence="1" id="KW-0812">Transmembrane</keyword>
<evidence type="ECO:0000313" key="3">
    <source>
        <dbReference type="Proteomes" id="UP000016064"/>
    </source>
</evidence>
<organism evidence="2 3">
    <name type="scientific">Chlamydia ibidis 10-1398/6</name>
    <dbReference type="NCBI Taxonomy" id="1046581"/>
    <lineage>
        <taxon>Bacteria</taxon>
        <taxon>Pseudomonadati</taxon>
        <taxon>Chlamydiota</taxon>
        <taxon>Chlamydiia</taxon>
        <taxon>Chlamydiales</taxon>
        <taxon>Chlamydiaceae</taxon>
        <taxon>Chlamydia/Chlamydophila group</taxon>
        <taxon>Chlamydia</taxon>
    </lineage>
</organism>
<keyword evidence="3" id="KW-1185">Reference proteome</keyword>
<reference evidence="2 3" key="1">
    <citation type="submission" date="2013-07" db="EMBL/GenBank/DDBJ databases">
        <title>Isolation of a new Chlamydia species from the feral Sacred Ibis (Threskiornis aethiopicus): Chlamydia ibidis.</title>
        <authorList>
            <person name="Vorimore F."/>
            <person name="Hsia R.-C."/>
            <person name="Huot-Creasy H."/>
            <person name="Bastian S."/>
            <person name="Deruyter L."/>
            <person name="Passet A."/>
            <person name="Sachse K."/>
            <person name="Bavoil P."/>
            <person name="Myers G."/>
            <person name="Laroucau K."/>
        </authorList>
    </citation>
    <scope>NUCLEOTIDE SEQUENCE [LARGE SCALE GENOMIC DNA]</scope>
    <source>
        <strain evidence="2 3">10-1398/6</strain>
    </source>
</reference>
<feature type="transmembrane region" description="Helical" evidence="1">
    <location>
        <begin position="55"/>
        <end position="80"/>
    </location>
</feature>
<evidence type="ECO:0000256" key="1">
    <source>
        <dbReference type="SAM" id="Phobius"/>
    </source>
</evidence>
<dbReference type="Proteomes" id="UP000016064">
    <property type="component" value="Unassembled WGS sequence"/>
</dbReference>
<protein>
    <submittedName>
        <fullName evidence="2">Uncharacterized protein</fullName>
    </submittedName>
</protein>